<dbReference type="InParanoid" id="A0A0V0QWB7"/>
<protein>
    <submittedName>
        <fullName evidence="1">Uncharacterized protein</fullName>
    </submittedName>
</protein>
<evidence type="ECO:0000313" key="1">
    <source>
        <dbReference type="EMBL" id="KRX06484.1"/>
    </source>
</evidence>
<gene>
    <name evidence="1" type="ORF">PPERSA_05097</name>
</gene>
<name>A0A0V0QWB7_PSEPJ</name>
<reference evidence="1 2" key="1">
    <citation type="journal article" date="2015" name="Sci. Rep.">
        <title>Genome of the facultative scuticociliatosis pathogen Pseudocohnilembus persalinus provides insight into its virulence through horizontal gene transfer.</title>
        <authorList>
            <person name="Xiong J."/>
            <person name="Wang G."/>
            <person name="Cheng J."/>
            <person name="Tian M."/>
            <person name="Pan X."/>
            <person name="Warren A."/>
            <person name="Jiang C."/>
            <person name="Yuan D."/>
            <person name="Miao W."/>
        </authorList>
    </citation>
    <scope>NUCLEOTIDE SEQUENCE [LARGE SCALE GENOMIC DNA]</scope>
    <source>
        <strain evidence="1">36N120E</strain>
    </source>
</reference>
<keyword evidence="2" id="KW-1185">Reference proteome</keyword>
<dbReference type="AlphaFoldDB" id="A0A0V0QWB7"/>
<comment type="caution">
    <text evidence="1">The sequence shown here is derived from an EMBL/GenBank/DDBJ whole genome shotgun (WGS) entry which is preliminary data.</text>
</comment>
<proteinExistence type="predicted"/>
<accession>A0A0V0QWB7</accession>
<evidence type="ECO:0000313" key="2">
    <source>
        <dbReference type="Proteomes" id="UP000054937"/>
    </source>
</evidence>
<dbReference type="Proteomes" id="UP000054937">
    <property type="component" value="Unassembled WGS sequence"/>
</dbReference>
<organism evidence="1 2">
    <name type="scientific">Pseudocohnilembus persalinus</name>
    <name type="common">Ciliate</name>
    <dbReference type="NCBI Taxonomy" id="266149"/>
    <lineage>
        <taxon>Eukaryota</taxon>
        <taxon>Sar</taxon>
        <taxon>Alveolata</taxon>
        <taxon>Ciliophora</taxon>
        <taxon>Intramacronucleata</taxon>
        <taxon>Oligohymenophorea</taxon>
        <taxon>Scuticociliatia</taxon>
        <taxon>Philasterida</taxon>
        <taxon>Pseudocohnilembidae</taxon>
        <taxon>Pseudocohnilembus</taxon>
    </lineage>
</organism>
<sequence>MEQSPKKQQIQQTLQTFLSPILSEESPQPKNVKLSPLKTQNFEDFQNCILQQQQISQQNNKPIPQNYQEMSTIKKPQTKNKFNVITQENQQNKQQGELKNPSLFLVLTQAYNIANQKLKNQQKNNQITSPYDLYIAFTHLLKTNVIVYYNEKKVNYFFNENSSFEFHISMQEDPFNQENLIFQCLDTSFYEQQMNNSCKMAKSDGKNLKNYEMDMETEELHTQEQLQNSQQQTQKIQDSLAKEDVNGLHQEKQQNYQKIQIHLQNYNFNLYYELKNKDFKIDVPQFNQLLQFCLNSVNNYAKNSLNIHNYQIDNPQIYIFNLSNEKILLNSSNFSDYFNLLIQHNKPFNFFMEFSIKLNQEQIKQQQPQQLKEFENDIYDQENSLQNKRKQDLYDNQTVSSQELIQLCEDKENHQVDLIQVWDNYSSSGKAKKKNKLKRKSTAKQIYHEFENQQLQTQFTQQSQNCDIMDRYAFKGKKNCW</sequence>
<dbReference type="EMBL" id="LDAU01000096">
    <property type="protein sequence ID" value="KRX06484.1"/>
    <property type="molecule type" value="Genomic_DNA"/>
</dbReference>